<gene>
    <name evidence="1" type="ORF">XD66_0134</name>
</gene>
<sequence>MIDIGRVNQYVGQIAGYIEGKTALRGAKQYFAGVDLGTTYMVVAVVDEEGRPAGGALRCAEVVRDGLVVDYVGAVKIVRELKKEVEEALGSELKMAAVAYPPGCEGRNVDAFRYVAEGAGFECVRSLEEPVAANLVLQVKDGAIVDIGGGTTGIAVLKDGEVVYTADEPTGGTHFSLVIAGAYKIPFYEAEERKKDPSLQMELFPVVKPVMEKISIIIEKESHRSGHSVKEIYLCGGTSAFKGIEKIIAGRTGLPVVKAAYPWLVTPVGIALACREAILSGHEGTD</sequence>
<protein>
    <submittedName>
        <fullName evidence="1">Ethanolamine utilization protein EutJ</fullName>
    </submittedName>
</protein>
<dbReference type="InterPro" id="IPR043129">
    <property type="entry name" value="ATPase_NBD"/>
</dbReference>
<proteinExistence type="predicted"/>
<accession>A0A117LBP5</accession>
<organism evidence="1 2">
    <name type="scientific">Thermacetogenium phaeum</name>
    <dbReference type="NCBI Taxonomy" id="85874"/>
    <lineage>
        <taxon>Bacteria</taxon>
        <taxon>Bacillati</taxon>
        <taxon>Bacillota</taxon>
        <taxon>Clostridia</taxon>
        <taxon>Thermoanaerobacterales</taxon>
        <taxon>Thermoanaerobacteraceae</taxon>
        <taxon>Thermacetogenium</taxon>
    </lineage>
</organism>
<dbReference type="PANTHER" id="PTHR32432:SF3">
    <property type="entry name" value="ETHANOLAMINE UTILIZATION PROTEIN EUTJ"/>
    <property type="match status" value="1"/>
</dbReference>
<dbReference type="AlphaFoldDB" id="A0A117LBP5"/>
<dbReference type="Pfam" id="PF11104">
    <property type="entry name" value="PilM_2"/>
    <property type="match status" value="1"/>
</dbReference>
<dbReference type="EMBL" id="LGFO01000007">
    <property type="protein sequence ID" value="KUK37163.1"/>
    <property type="molecule type" value="Genomic_DNA"/>
</dbReference>
<dbReference type="SUPFAM" id="SSF53067">
    <property type="entry name" value="Actin-like ATPase domain"/>
    <property type="match status" value="1"/>
</dbReference>
<dbReference type="CDD" id="cd24047">
    <property type="entry name" value="ASKHA_NBD_EutJ"/>
    <property type="match status" value="1"/>
</dbReference>
<dbReference type="Proteomes" id="UP000053326">
    <property type="component" value="Unassembled WGS sequence"/>
</dbReference>
<dbReference type="InterPro" id="IPR050696">
    <property type="entry name" value="FtsA/MreB"/>
</dbReference>
<dbReference type="PATRIC" id="fig|85874.4.peg.1024"/>
<comment type="caution">
    <text evidence="1">The sequence shown here is derived from an EMBL/GenBank/DDBJ whole genome shotgun (WGS) entry which is preliminary data.</text>
</comment>
<evidence type="ECO:0000313" key="2">
    <source>
        <dbReference type="Proteomes" id="UP000053326"/>
    </source>
</evidence>
<dbReference type="PANTHER" id="PTHR32432">
    <property type="entry name" value="CELL DIVISION PROTEIN FTSA-RELATED"/>
    <property type="match status" value="1"/>
</dbReference>
<dbReference type="InterPro" id="IPR005883">
    <property type="entry name" value="PilM"/>
</dbReference>
<dbReference type="Gene3D" id="3.30.420.40">
    <property type="match status" value="2"/>
</dbReference>
<evidence type="ECO:0000313" key="1">
    <source>
        <dbReference type="EMBL" id="KUK37163.1"/>
    </source>
</evidence>
<name>A0A117LBP5_9THEO</name>
<dbReference type="NCBIfam" id="NF011660">
    <property type="entry name" value="PRK15080.1"/>
    <property type="match status" value="1"/>
</dbReference>
<dbReference type="NCBIfam" id="TIGR02529">
    <property type="entry name" value="EutJ"/>
    <property type="match status" value="1"/>
</dbReference>
<dbReference type="InterPro" id="IPR013366">
    <property type="entry name" value="EutJ"/>
</dbReference>
<reference evidence="2" key="1">
    <citation type="journal article" date="2015" name="MBio">
        <title>Genome-Resolved Metagenomic Analysis Reveals Roles for Candidate Phyla and Other Microbial Community Members in Biogeochemical Transformations in Oil Reservoirs.</title>
        <authorList>
            <person name="Hu P."/>
            <person name="Tom L."/>
            <person name="Singh A."/>
            <person name="Thomas B.C."/>
            <person name="Baker B.J."/>
            <person name="Piceno Y.M."/>
            <person name="Andersen G.L."/>
            <person name="Banfield J.F."/>
        </authorList>
    </citation>
    <scope>NUCLEOTIDE SEQUENCE [LARGE SCALE GENOMIC DNA]</scope>
</reference>